<dbReference type="AlphaFoldDB" id="A0A953J936"/>
<evidence type="ECO:0000313" key="1">
    <source>
        <dbReference type="EMBL" id="MBZ0154584.1"/>
    </source>
</evidence>
<proteinExistence type="predicted"/>
<reference evidence="1" key="1">
    <citation type="journal article" date="2021" name="bioRxiv">
        <title>Unraveling nitrogen, sulfur and carbon metabolic pathways and microbial community transcriptional responses to substrate deprivation and toxicity stresses in a bioreactor mimicking anoxic brackish coastal sediment conditions.</title>
        <authorList>
            <person name="Martins P.D."/>
            <person name="Echeveste M.J."/>
            <person name="Arshad A."/>
            <person name="Kurth J."/>
            <person name="Ouboter H."/>
            <person name="Jetten M.S.M."/>
            <person name="Welte C.U."/>
        </authorList>
    </citation>
    <scope>NUCLEOTIDE SEQUENCE</scope>
    <source>
        <strain evidence="1">MAG_39</strain>
    </source>
</reference>
<reference evidence="1" key="2">
    <citation type="submission" date="2021-08" db="EMBL/GenBank/DDBJ databases">
        <authorList>
            <person name="Dalcin Martins P."/>
        </authorList>
    </citation>
    <scope>NUCLEOTIDE SEQUENCE</scope>
    <source>
        <strain evidence="1">MAG_39</strain>
    </source>
</reference>
<organism evidence="1 2">
    <name type="scientific">Candidatus Nitrobium versatile</name>
    <dbReference type="NCBI Taxonomy" id="2884831"/>
    <lineage>
        <taxon>Bacteria</taxon>
        <taxon>Pseudomonadati</taxon>
        <taxon>Nitrospirota</taxon>
        <taxon>Nitrospiria</taxon>
        <taxon>Nitrospirales</taxon>
        <taxon>Nitrospiraceae</taxon>
        <taxon>Candidatus Nitrobium</taxon>
    </lineage>
</organism>
<sequence length="93" mass="10277">MVNLQITMRIAAGDRTAAAAVYNKYKQRFLQEVPGAASKDLLVREEDVQVAHGFDTVEHAKGYLGSDLFTKEVVGALKPLLQDAPDIRIYETV</sequence>
<evidence type="ECO:0000313" key="2">
    <source>
        <dbReference type="Proteomes" id="UP000705867"/>
    </source>
</evidence>
<comment type="caution">
    <text evidence="1">The sequence shown here is derived from an EMBL/GenBank/DDBJ whole genome shotgun (WGS) entry which is preliminary data.</text>
</comment>
<name>A0A953J936_9BACT</name>
<gene>
    <name evidence="1" type="ORF">K8I29_00025</name>
</gene>
<dbReference type="EMBL" id="JAIOIV010000001">
    <property type="protein sequence ID" value="MBZ0154584.1"/>
    <property type="molecule type" value="Genomic_DNA"/>
</dbReference>
<accession>A0A953J936</accession>
<dbReference type="Proteomes" id="UP000705867">
    <property type="component" value="Unassembled WGS sequence"/>
</dbReference>
<protein>
    <submittedName>
        <fullName evidence="1">Uncharacterized protein</fullName>
    </submittedName>
</protein>